<dbReference type="AlphaFoldDB" id="A0A2M7AP40"/>
<organism evidence="2 3">
    <name type="scientific">candidate division WWE3 bacterium CG06_land_8_20_14_3_00_42_16</name>
    <dbReference type="NCBI Taxonomy" id="1975083"/>
    <lineage>
        <taxon>Bacteria</taxon>
        <taxon>Katanobacteria</taxon>
    </lineage>
</organism>
<evidence type="ECO:0000259" key="1">
    <source>
        <dbReference type="Pfam" id="PF00961"/>
    </source>
</evidence>
<dbReference type="InterPro" id="IPR027434">
    <property type="entry name" value="Homing_endonucl"/>
</dbReference>
<dbReference type="InterPro" id="IPR004860">
    <property type="entry name" value="LAGLIDADG_dom"/>
</dbReference>
<reference evidence="3" key="1">
    <citation type="submission" date="2017-09" db="EMBL/GenBank/DDBJ databases">
        <title>Depth-based differentiation of microbial function through sediment-hosted aquifers and enrichment of novel symbionts in the deep terrestrial subsurface.</title>
        <authorList>
            <person name="Probst A.J."/>
            <person name="Ladd B."/>
            <person name="Jarett J.K."/>
            <person name="Geller-Mcgrath D.E."/>
            <person name="Sieber C.M.K."/>
            <person name="Emerson J.B."/>
            <person name="Anantharaman K."/>
            <person name="Thomas B.C."/>
            <person name="Malmstrom R."/>
            <person name="Stieglmeier M."/>
            <person name="Klingl A."/>
            <person name="Woyke T."/>
            <person name="Ryan C.M."/>
            <person name="Banfield J.F."/>
        </authorList>
    </citation>
    <scope>NUCLEOTIDE SEQUENCE [LARGE SCALE GENOMIC DNA]</scope>
</reference>
<comment type="caution">
    <text evidence="2">The sequence shown here is derived from an EMBL/GenBank/DDBJ whole genome shotgun (WGS) entry which is preliminary data.</text>
</comment>
<evidence type="ECO:0000313" key="2">
    <source>
        <dbReference type="EMBL" id="PIU69137.1"/>
    </source>
</evidence>
<dbReference type="Pfam" id="PF00961">
    <property type="entry name" value="LAGLIDADG_1"/>
    <property type="match status" value="1"/>
</dbReference>
<gene>
    <name evidence="2" type="ORF">COS81_01245</name>
</gene>
<dbReference type="Gene3D" id="3.10.28.10">
    <property type="entry name" value="Homing endonucleases"/>
    <property type="match status" value="1"/>
</dbReference>
<dbReference type="Proteomes" id="UP000229916">
    <property type="component" value="Unassembled WGS sequence"/>
</dbReference>
<proteinExistence type="predicted"/>
<name>A0A2M7AP40_UNCKA</name>
<evidence type="ECO:0000313" key="3">
    <source>
        <dbReference type="Proteomes" id="UP000229916"/>
    </source>
</evidence>
<feature type="domain" description="Homing endonuclease LAGLIDADG" evidence="1">
    <location>
        <begin position="9"/>
        <end position="98"/>
    </location>
</feature>
<accession>A0A2M7AP40</accession>
<protein>
    <recommendedName>
        <fullName evidence="1">Homing endonuclease LAGLIDADG domain-containing protein</fullName>
    </recommendedName>
</protein>
<sequence>MQEKTKAYIAGFLDGDGCVMFQLVKRKGYIFGFQIRASVVFYQKAGNENFMNWLKHKLRDGYIRQRNDHILEYTIVGHRPAMRVLSLVAPYVFLKRKQVKLGLQLLKQLVEKRERYTSQEFLKLCKQVDKISEFNYTKKKIHNFQEVKRYLSDKELLSP</sequence>
<dbReference type="EMBL" id="PEWD01000027">
    <property type="protein sequence ID" value="PIU69137.1"/>
    <property type="molecule type" value="Genomic_DNA"/>
</dbReference>
<dbReference type="GO" id="GO:0004519">
    <property type="term" value="F:endonuclease activity"/>
    <property type="evidence" value="ECO:0007669"/>
    <property type="project" value="InterPro"/>
</dbReference>
<dbReference type="SUPFAM" id="SSF55608">
    <property type="entry name" value="Homing endonucleases"/>
    <property type="match status" value="1"/>
</dbReference>